<feature type="compositionally biased region" description="Basic and acidic residues" evidence="8">
    <location>
        <begin position="203"/>
        <end position="215"/>
    </location>
</feature>
<evidence type="ECO:0000256" key="5">
    <source>
        <dbReference type="ARBA" id="ARBA00022692"/>
    </source>
</evidence>
<keyword evidence="7" id="KW-0472">Membrane</keyword>
<keyword evidence="5" id="KW-0812">Transmembrane</keyword>
<sequence>MQTALIISTALSWAALLALGAICLALVRQVGILYERMMPAGALMIDKGPAVGAIAPSFELLDLAGRAVKVGGISPARRSTLLFFLSPTCPVCKKLLPLLPSIQAREGATDVVLASDGDVTEHAAFYRKTGLPQLPYVLSQELGLAYQIGKLPYAVLLDDQGKVRAKGLVNTREHLESLFEAKERGVASLQEFVHGSEHAAQGHAHEHDHEHAQHA</sequence>
<protein>
    <recommendedName>
        <fullName evidence="4">Methylamine utilization protein MauD</fullName>
    </recommendedName>
</protein>
<evidence type="ECO:0000313" key="11">
    <source>
        <dbReference type="Proteomes" id="UP000054717"/>
    </source>
</evidence>
<dbReference type="UniPathway" id="UPA00895"/>
<dbReference type="GO" id="GO:0016491">
    <property type="term" value="F:oxidoreductase activity"/>
    <property type="evidence" value="ECO:0007669"/>
    <property type="project" value="InterPro"/>
</dbReference>
<dbReference type="Pfam" id="PF00578">
    <property type="entry name" value="AhpC-TSA"/>
    <property type="match status" value="1"/>
</dbReference>
<evidence type="ECO:0000259" key="9">
    <source>
        <dbReference type="PROSITE" id="PS51352"/>
    </source>
</evidence>
<reference evidence="10" key="1">
    <citation type="submission" date="2016-01" db="EMBL/GenBank/DDBJ databases">
        <authorList>
            <person name="Peeters Charlotte."/>
        </authorList>
    </citation>
    <scope>NUCLEOTIDE SEQUENCE</scope>
    <source>
        <strain evidence="10">LMG 22936</strain>
    </source>
</reference>
<dbReference type="GO" id="GO:0030416">
    <property type="term" value="P:methylamine metabolic process"/>
    <property type="evidence" value="ECO:0007669"/>
    <property type="project" value="InterPro"/>
</dbReference>
<dbReference type="InterPro" id="IPR013478">
    <property type="entry name" value="MeN_DH_accessory"/>
</dbReference>
<comment type="caution">
    <text evidence="10">The sequence shown here is derived from an EMBL/GenBank/DDBJ whole genome shotgun (WGS) entry which is preliminary data.</text>
</comment>
<feature type="region of interest" description="Disordered" evidence="8">
    <location>
        <begin position="196"/>
        <end position="215"/>
    </location>
</feature>
<comment type="function">
    <text evidence="1">May be specifically involved in the processing, transport, and/or maturation of the MADH beta-subunit.</text>
</comment>
<dbReference type="Proteomes" id="UP000054717">
    <property type="component" value="Unassembled WGS sequence"/>
</dbReference>
<dbReference type="SUPFAM" id="SSF52833">
    <property type="entry name" value="Thioredoxin-like"/>
    <property type="match status" value="1"/>
</dbReference>
<dbReference type="InterPro" id="IPR013766">
    <property type="entry name" value="Thioredoxin_domain"/>
</dbReference>
<dbReference type="InterPro" id="IPR036249">
    <property type="entry name" value="Thioredoxin-like_sf"/>
</dbReference>
<feature type="domain" description="Thioredoxin" evidence="9">
    <location>
        <begin position="49"/>
        <end position="191"/>
    </location>
</feature>
<dbReference type="PROSITE" id="PS51352">
    <property type="entry name" value="THIOREDOXIN_2"/>
    <property type="match status" value="1"/>
</dbReference>
<evidence type="ECO:0000256" key="7">
    <source>
        <dbReference type="ARBA" id="ARBA00023136"/>
    </source>
</evidence>
<keyword evidence="6" id="KW-1133">Transmembrane helix</keyword>
<keyword evidence="11" id="KW-1185">Reference proteome</keyword>
<evidence type="ECO:0000256" key="4">
    <source>
        <dbReference type="ARBA" id="ARBA00019076"/>
    </source>
</evidence>
<evidence type="ECO:0000313" key="10">
    <source>
        <dbReference type="EMBL" id="SAL55122.1"/>
    </source>
</evidence>
<gene>
    <name evidence="10" type="ORF">AWB66_03004</name>
</gene>
<proteinExistence type="predicted"/>
<dbReference type="EMBL" id="FCNZ02000010">
    <property type="protein sequence ID" value="SAL55122.1"/>
    <property type="molecule type" value="Genomic_DNA"/>
</dbReference>
<comment type="pathway">
    <text evidence="3">One-carbon metabolism; methylamine degradation.</text>
</comment>
<dbReference type="AlphaFoldDB" id="A0A158IES3"/>
<dbReference type="Gene3D" id="3.40.30.10">
    <property type="entry name" value="Glutaredoxin"/>
    <property type="match status" value="1"/>
</dbReference>
<comment type="subcellular location">
    <subcellularLocation>
        <location evidence="2">Membrane</location>
        <topology evidence="2">Single-pass membrane protein</topology>
    </subcellularLocation>
</comment>
<name>A0A158IES3_9BURK</name>
<accession>A0A158IES3</accession>
<dbReference type="InterPro" id="IPR000866">
    <property type="entry name" value="AhpC/TSA"/>
</dbReference>
<dbReference type="NCBIfam" id="TIGR02661">
    <property type="entry name" value="MauD"/>
    <property type="match status" value="1"/>
</dbReference>
<evidence type="ECO:0000256" key="8">
    <source>
        <dbReference type="SAM" id="MobiDB-lite"/>
    </source>
</evidence>
<evidence type="ECO:0000256" key="3">
    <source>
        <dbReference type="ARBA" id="ARBA00004856"/>
    </source>
</evidence>
<dbReference type="STRING" id="326475.AWB66_03004"/>
<evidence type="ECO:0000256" key="2">
    <source>
        <dbReference type="ARBA" id="ARBA00004167"/>
    </source>
</evidence>
<dbReference type="GO" id="GO:0016020">
    <property type="term" value="C:membrane"/>
    <property type="evidence" value="ECO:0007669"/>
    <property type="project" value="UniProtKB-SubCell"/>
</dbReference>
<evidence type="ECO:0000256" key="1">
    <source>
        <dbReference type="ARBA" id="ARBA00003475"/>
    </source>
</evidence>
<organism evidence="10 11">
    <name type="scientific">Caballeronia telluris</name>
    <dbReference type="NCBI Taxonomy" id="326475"/>
    <lineage>
        <taxon>Bacteria</taxon>
        <taxon>Pseudomonadati</taxon>
        <taxon>Pseudomonadota</taxon>
        <taxon>Betaproteobacteria</taxon>
        <taxon>Burkholderiales</taxon>
        <taxon>Burkholderiaceae</taxon>
        <taxon>Caballeronia</taxon>
    </lineage>
</organism>
<dbReference type="GO" id="GO:0016209">
    <property type="term" value="F:antioxidant activity"/>
    <property type="evidence" value="ECO:0007669"/>
    <property type="project" value="InterPro"/>
</dbReference>
<evidence type="ECO:0000256" key="6">
    <source>
        <dbReference type="ARBA" id="ARBA00022989"/>
    </source>
</evidence>